<dbReference type="Proteomes" id="UP000652219">
    <property type="component" value="Unassembled WGS sequence"/>
</dbReference>
<protein>
    <submittedName>
        <fullName evidence="1">Uncharacterized protein</fullName>
    </submittedName>
</protein>
<accession>A0A8H6JQ05</accession>
<keyword evidence="2" id="KW-1185">Reference proteome</keyword>
<comment type="caution">
    <text evidence="1">The sequence shown here is derived from an EMBL/GenBank/DDBJ whole genome shotgun (WGS) entry which is preliminary data.</text>
</comment>
<evidence type="ECO:0000313" key="2">
    <source>
        <dbReference type="Proteomes" id="UP000652219"/>
    </source>
</evidence>
<evidence type="ECO:0000313" key="1">
    <source>
        <dbReference type="EMBL" id="KAF6816563.1"/>
    </source>
</evidence>
<dbReference type="AlphaFoldDB" id="A0A8H6JQ05"/>
<reference evidence="1 2" key="1">
    <citation type="journal article" date="2020" name="Phytopathology">
        <title>Genome Sequence Resources of Colletotrichum truncatum, C. plurivorum, C. musicola, and C. sojae: Four Species Pathogenic to Soybean (Glycine max).</title>
        <authorList>
            <person name="Rogerio F."/>
            <person name="Boufleur T.R."/>
            <person name="Ciampi-Guillardi M."/>
            <person name="Sukno S.A."/>
            <person name="Thon M.R."/>
            <person name="Massola Junior N.S."/>
            <person name="Baroncelli R."/>
        </authorList>
    </citation>
    <scope>NUCLEOTIDE SEQUENCE [LARGE SCALE GENOMIC DNA]</scope>
    <source>
        <strain evidence="1 2">LFN0009</strain>
    </source>
</reference>
<gene>
    <name evidence="1" type="ORF">CSOJ01_02945</name>
</gene>
<dbReference type="EMBL" id="WIGN01000027">
    <property type="protein sequence ID" value="KAF6816563.1"/>
    <property type="molecule type" value="Genomic_DNA"/>
</dbReference>
<proteinExistence type="predicted"/>
<sequence length="66" mass="7076">MLTADVDGISIPRQHGGAFRFCVGTTTLRRNILHATATVCRERGRLDSTPRLIEAGVHDTTASSPA</sequence>
<name>A0A8H6JQ05_9PEZI</name>
<organism evidence="1 2">
    <name type="scientific">Colletotrichum sojae</name>
    <dbReference type="NCBI Taxonomy" id="2175907"/>
    <lineage>
        <taxon>Eukaryota</taxon>
        <taxon>Fungi</taxon>
        <taxon>Dikarya</taxon>
        <taxon>Ascomycota</taxon>
        <taxon>Pezizomycotina</taxon>
        <taxon>Sordariomycetes</taxon>
        <taxon>Hypocreomycetidae</taxon>
        <taxon>Glomerellales</taxon>
        <taxon>Glomerellaceae</taxon>
        <taxon>Colletotrichum</taxon>
        <taxon>Colletotrichum orchidearum species complex</taxon>
    </lineage>
</organism>